<accession>A0A381QC11</accession>
<keyword evidence="11" id="KW-0739">Sodium transport</keyword>
<gene>
    <name evidence="14" type="ORF">METZ01_LOCUS29729</name>
</gene>
<feature type="transmembrane region" description="Helical" evidence="13">
    <location>
        <begin position="369"/>
        <end position="386"/>
    </location>
</feature>
<evidence type="ECO:0000256" key="2">
    <source>
        <dbReference type="ARBA" id="ARBA00006434"/>
    </source>
</evidence>
<sequence>MTSITVISVLVGYAFILLGIALWGSKESQDLKGYYVAGKRLPAWVIAFSSNATGESAWLLLGLTGMGYAIGVHAFWVILGEVLGVASAWVWVARPFKEYTDRFDSITIPDYLTDRFRDTKHIFRWISAIIILSMVMAYTAAQLTGSGKAFDSFLGTGYTAGVWIGLIIVLFYTTVGGFKAVAYSDCLQGILMLGCLIALPIVGIATAGGWSEMITGLAAADPALLRPMGQFGLGAAGIASAFGFVAIGFAFLGSPQLLTRFMAARDQKQIIDGGFWAVLCVIGFDVGAVLGGMSGRTLFPGLVDPETILPEMSAALFPAFFTGIFLVVVLAAIMSTVDSLLLLASSAIVRDIVQKAMGIRASERTLSNLARGVTVVIGVVGLVVALTEPASIFYFVLFAWSGIACAFTPVVLCSLFWKRTTKLGAIAGMIGGFVVTVVWTIWFKERFYDLYEMIPGFIAGFFCTISVSLMTDVDEDIADEVDSVRRAVGPVF</sequence>
<proteinExistence type="inferred from homology"/>
<dbReference type="CDD" id="cd11475">
    <property type="entry name" value="SLC5sbd_PutP"/>
    <property type="match status" value="1"/>
</dbReference>
<evidence type="ECO:0000256" key="6">
    <source>
        <dbReference type="ARBA" id="ARBA00022847"/>
    </source>
</evidence>
<keyword evidence="10 13" id="KW-0472">Membrane</keyword>
<evidence type="ECO:0000256" key="8">
    <source>
        <dbReference type="ARBA" id="ARBA00023053"/>
    </source>
</evidence>
<dbReference type="PROSITE" id="PS00456">
    <property type="entry name" value="NA_SOLUT_SYMP_1"/>
    <property type="match status" value="1"/>
</dbReference>
<keyword evidence="3" id="KW-0813">Transport</keyword>
<feature type="transmembrane region" description="Helical" evidence="13">
    <location>
        <begin position="67"/>
        <end position="92"/>
    </location>
</feature>
<keyword evidence="9" id="KW-0406">Ion transport</keyword>
<evidence type="ECO:0000256" key="9">
    <source>
        <dbReference type="ARBA" id="ARBA00023065"/>
    </source>
</evidence>
<reference evidence="14" key="1">
    <citation type="submission" date="2018-05" db="EMBL/GenBank/DDBJ databases">
        <authorList>
            <person name="Lanie J.A."/>
            <person name="Ng W.-L."/>
            <person name="Kazmierczak K.M."/>
            <person name="Andrzejewski T.M."/>
            <person name="Davidsen T.M."/>
            <person name="Wayne K.J."/>
            <person name="Tettelin H."/>
            <person name="Glass J.I."/>
            <person name="Rusch D."/>
            <person name="Podicherti R."/>
            <person name="Tsui H.-C.T."/>
            <person name="Winkler M.E."/>
        </authorList>
    </citation>
    <scope>NUCLEOTIDE SEQUENCE</scope>
</reference>
<dbReference type="EMBL" id="UINC01001294">
    <property type="protein sequence ID" value="SUZ76875.1"/>
    <property type="molecule type" value="Genomic_DNA"/>
</dbReference>
<organism evidence="14">
    <name type="scientific">marine metagenome</name>
    <dbReference type="NCBI Taxonomy" id="408172"/>
    <lineage>
        <taxon>unclassified sequences</taxon>
        <taxon>metagenomes</taxon>
        <taxon>ecological metagenomes</taxon>
    </lineage>
</organism>
<feature type="transmembrane region" description="Helical" evidence="13">
    <location>
        <begin position="160"/>
        <end position="178"/>
    </location>
</feature>
<dbReference type="Gene3D" id="1.20.1730.10">
    <property type="entry name" value="Sodium/glucose cotransporter"/>
    <property type="match status" value="1"/>
</dbReference>
<feature type="transmembrane region" description="Helical" evidence="13">
    <location>
        <begin position="392"/>
        <end position="416"/>
    </location>
</feature>
<dbReference type="NCBIfam" id="TIGR00813">
    <property type="entry name" value="sss"/>
    <property type="match status" value="1"/>
</dbReference>
<evidence type="ECO:0000256" key="10">
    <source>
        <dbReference type="ARBA" id="ARBA00023136"/>
    </source>
</evidence>
<comment type="subcellular location">
    <subcellularLocation>
        <location evidence="1">Cell membrane</location>
        <topology evidence="1">Multi-pass membrane protein</topology>
    </subcellularLocation>
</comment>
<keyword evidence="5 13" id="KW-0812">Transmembrane</keyword>
<evidence type="ECO:0008006" key="15">
    <source>
        <dbReference type="Google" id="ProtNLM"/>
    </source>
</evidence>
<dbReference type="PROSITE" id="PS00457">
    <property type="entry name" value="NA_SOLUT_SYMP_2"/>
    <property type="match status" value="1"/>
</dbReference>
<feature type="transmembrane region" description="Helical" evidence="13">
    <location>
        <begin position="190"/>
        <end position="211"/>
    </location>
</feature>
<feature type="transmembrane region" description="Helical" evidence="13">
    <location>
        <begin position="273"/>
        <end position="295"/>
    </location>
</feature>
<dbReference type="GO" id="GO:0015824">
    <property type="term" value="P:proline transport"/>
    <property type="evidence" value="ECO:0007669"/>
    <property type="project" value="InterPro"/>
</dbReference>
<feature type="transmembrane region" description="Helical" evidence="13">
    <location>
        <begin position="43"/>
        <end position="61"/>
    </location>
</feature>
<dbReference type="InterPro" id="IPR011851">
    <property type="entry name" value="Na/Pro_symporter"/>
</dbReference>
<evidence type="ECO:0000256" key="7">
    <source>
        <dbReference type="ARBA" id="ARBA00022989"/>
    </source>
</evidence>
<dbReference type="PANTHER" id="PTHR48086">
    <property type="entry name" value="SODIUM/PROLINE SYMPORTER-RELATED"/>
    <property type="match status" value="1"/>
</dbReference>
<dbReference type="InterPro" id="IPR001734">
    <property type="entry name" value="Na/solute_symporter"/>
</dbReference>
<keyword evidence="7 13" id="KW-1133">Transmembrane helix</keyword>
<dbReference type="GO" id="GO:0005886">
    <property type="term" value="C:plasma membrane"/>
    <property type="evidence" value="ECO:0007669"/>
    <property type="project" value="UniProtKB-SubCell"/>
</dbReference>
<evidence type="ECO:0000256" key="4">
    <source>
        <dbReference type="ARBA" id="ARBA00022475"/>
    </source>
</evidence>
<feature type="transmembrane region" description="Helical" evidence="13">
    <location>
        <begin position="231"/>
        <end position="252"/>
    </location>
</feature>
<dbReference type="InterPro" id="IPR018212">
    <property type="entry name" value="Na/solute_symporter_CS"/>
</dbReference>
<dbReference type="AlphaFoldDB" id="A0A381QC11"/>
<protein>
    <recommendedName>
        <fullName evidence="15">Sodium/proline symporter</fullName>
    </recommendedName>
</protein>
<evidence type="ECO:0000256" key="12">
    <source>
        <dbReference type="ARBA" id="ARBA00033708"/>
    </source>
</evidence>
<dbReference type="GO" id="GO:0005298">
    <property type="term" value="F:proline:sodium symporter activity"/>
    <property type="evidence" value="ECO:0007669"/>
    <property type="project" value="InterPro"/>
</dbReference>
<feature type="transmembrane region" description="Helical" evidence="13">
    <location>
        <begin position="6"/>
        <end position="23"/>
    </location>
</feature>
<keyword evidence="4" id="KW-1003">Cell membrane</keyword>
<feature type="transmembrane region" description="Helical" evidence="13">
    <location>
        <begin position="122"/>
        <end position="140"/>
    </location>
</feature>
<feature type="transmembrane region" description="Helical" evidence="13">
    <location>
        <begin position="454"/>
        <end position="471"/>
    </location>
</feature>
<evidence type="ECO:0000256" key="11">
    <source>
        <dbReference type="ARBA" id="ARBA00023201"/>
    </source>
</evidence>
<comment type="similarity">
    <text evidence="2">Belongs to the sodium:solute symporter (SSF) (TC 2.A.21) family.</text>
</comment>
<dbReference type="Pfam" id="PF00474">
    <property type="entry name" value="SSF"/>
    <property type="match status" value="1"/>
</dbReference>
<evidence type="ECO:0000313" key="14">
    <source>
        <dbReference type="EMBL" id="SUZ76875.1"/>
    </source>
</evidence>
<comment type="catalytic activity">
    <reaction evidence="12">
        <text>L-proline(in) + Na(+)(in) = L-proline(out) + Na(+)(out)</text>
        <dbReference type="Rhea" id="RHEA:28967"/>
        <dbReference type="ChEBI" id="CHEBI:29101"/>
        <dbReference type="ChEBI" id="CHEBI:60039"/>
    </reaction>
</comment>
<feature type="transmembrane region" description="Helical" evidence="13">
    <location>
        <begin position="315"/>
        <end position="348"/>
    </location>
</feature>
<evidence type="ECO:0000256" key="5">
    <source>
        <dbReference type="ARBA" id="ARBA00022692"/>
    </source>
</evidence>
<dbReference type="GO" id="GO:0031402">
    <property type="term" value="F:sodium ion binding"/>
    <property type="evidence" value="ECO:0007669"/>
    <property type="project" value="InterPro"/>
</dbReference>
<keyword evidence="8" id="KW-0915">Sodium</keyword>
<dbReference type="PROSITE" id="PS50283">
    <property type="entry name" value="NA_SOLUT_SYMP_3"/>
    <property type="match status" value="1"/>
</dbReference>
<name>A0A381QC11_9ZZZZ</name>
<keyword evidence="6" id="KW-0769">Symport</keyword>
<dbReference type="InterPro" id="IPR050277">
    <property type="entry name" value="Sodium:Solute_Symporter"/>
</dbReference>
<dbReference type="InterPro" id="IPR038377">
    <property type="entry name" value="Na/Glc_symporter_sf"/>
</dbReference>
<evidence type="ECO:0000256" key="1">
    <source>
        <dbReference type="ARBA" id="ARBA00004651"/>
    </source>
</evidence>
<dbReference type="PANTHER" id="PTHR48086:SF3">
    <property type="entry name" value="SODIUM_PROLINE SYMPORTER"/>
    <property type="match status" value="1"/>
</dbReference>
<evidence type="ECO:0000256" key="13">
    <source>
        <dbReference type="SAM" id="Phobius"/>
    </source>
</evidence>
<evidence type="ECO:0000256" key="3">
    <source>
        <dbReference type="ARBA" id="ARBA00022448"/>
    </source>
</evidence>
<feature type="transmembrane region" description="Helical" evidence="13">
    <location>
        <begin position="423"/>
        <end position="442"/>
    </location>
</feature>